<keyword evidence="2" id="KW-0479">Metal-binding</keyword>
<keyword evidence="8" id="KW-1185">Reference proteome</keyword>
<evidence type="ECO:0000313" key="7">
    <source>
        <dbReference type="EMBL" id="KAK6917507.1"/>
    </source>
</evidence>
<dbReference type="Proteomes" id="UP001370490">
    <property type="component" value="Unassembled WGS sequence"/>
</dbReference>
<reference evidence="7 8" key="1">
    <citation type="submission" date="2023-12" db="EMBL/GenBank/DDBJ databases">
        <title>A high-quality genome assembly for Dillenia turbinata (Dilleniales).</title>
        <authorList>
            <person name="Chanderbali A."/>
        </authorList>
    </citation>
    <scope>NUCLEOTIDE SEQUENCE [LARGE SCALE GENOMIC DNA]</scope>
    <source>
        <strain evidence="7">LSX21</strain>
        <tissue evidence="7">Leaf</tissue>
    </source>
</reference>
<dbReference type="SUPFAM" id="SSF48576">
    <property type="entry name" value="Terpenoid synthases"/>
    <property type="match status" value="1"/>
</dbReference>
<dbReference type="FunFam" id="1.10.600.10:FF:000036">
    <property type="entry name" value="cis-abienol synthase, chloroplastic"/>
    <property type="match status" value="1"/>
</dbReference>
<dbReference type="AlphaFoldDB" id="A0AAN8YYE6"/>
<comment type="cofactor">
    <cofactor evidence="1">
        <name>Mg(2+)</name>
        <dbReference type="ChEBI" id="CHEBI:18420"/>
    </cofactor>
</comment>
<evidence type="ECO:0000256" key="3">
    <source>
        <dbReference type="ARBA" id="ARBA00022842"/>
    </source>
</evidence>
<dbReference type="Pfam" id="PF01397">
    <property type="entry name" value="Terpene_synth"/>
    <property type="match status" value="1"/>
</dbReference>
<keyword evidence="4" id="KW-0456">Lyase</keyword>
<dbReference type="PANTHER" id="PTHR31739:SF25">
    <property type="entry name" value="(E,E)-GERANYLLINALOOL SYNTHASE"/>
    <property type="match status" value="1"/>
</dbReference>
<feature type="domain" description="Terpene synthase N-terminal" evidence="5">
    <location>
        <begin position="198"/>
        <end position="383"/>
    </location>
</feature>
<dbReference type="GO" id="GO:0000287">
    <property type="term" value="F:magnesium ion binding"/>
    <property type="evidence" value="ECO:0007669"/>
    <property type="project" value="InterPro"/>
</dbReference>
<dbReference type="SUPFAM" id="SSF48239">
    <property type="entry name" value="Terpenoid cyclases/Protein prenyltransferases"/>
    <property type="match status" value="2"/>
</dbReference>
<name>A0AAN8YYE6_9MAGN</name>
<dbReference type="InterPro" id="IPR001906">
    <property type="entry name" value="Terpene_synth_N"/>
</dbReference>
<evidence type="ECO:0000256" key="4">
    <source>
        <dbReference type="ARBA" id="ARBA00023239"/>
    </source>
</evidence>
<keyword evidence="3" id="KW-0460">Magnesium</keyword>
<dbReference type="Gene3D" id="1.50.10.130">
    <property type="entry name" value="Terpene synthase, N-terminal domain"/>
    <property type="match status" value="1"/>
</dbReference>
<dbReference type="InterPro" id="IPR008949">
    <property type="entry name" value="Isoprenoid_synthase_dom_sf"/>
</dbReference>
<dbReference type="GO" id="GO:0016102">
    <property type="term" value="P:diterpenoid biosynthetic process"/>
    <property type="evidence" value="ECO:0007669"/>
    <property type="project" value="TreeGrafter"/>
</dbReference>
<organism evidence="7 8">
    <name type="scientific">Dillenia turbinata</name>
    <dbReference type="NCBI Taxonomy" id="194707"/>
    <lineage>
        <taxon>Eukaryota</taxon>
        <taxon>Viridiplantae</taxon>
        <taxon>Streptophyta</taxon>
        <taxon>Embryophyta</taxon>
        <taxon>Tracheophyta</taxon>
        <taxon>Spermatophyta</taxon>
        <taxon>Magnoliopsida</taxon>
        <taxon>eudicotyledons</taxon>
        <taxon>Gunneridae</taxon>
        <taxon>Pentapetalae</taxon>
        <taxon>Dilleniales</taxon>
        <taxon>Dilleniaceae</taxon>
        <taxon>Dillenia</taxon>
    </lineage>
</organism>
<proteinExistence type="predicted"/>
<evidence type="ECO:0000259" key="6">
    <source>
        <dbReference type="Pfam" id="PF03936"/>
    </source>
</evidence>
<evidence type="ECO:0000313" key="8">
    <source>
        <dbReference type="Proteomes" id="UP001370490"/>
    </source>
</evidence>
<dbReference type="FunFam" id="1.50.10.130:FF:000002">
    <property type="entry name" value="Ent-copalyl diphosphate synthase, chloroplastic"/>
    <property type="match status" value="1"/>
</dbReference>
<dbReference type="InterPro" id="IPR050148">
    <property type="entry name" value="Terpene_synthase-like"/>
</dbReference>
<dbReference type="InterPro" id="IPR005630">
    <property type="entry name" value="Terpene_synthase_metal-bd"/>
</dbReference>
<dbReference type="EMBL" id="JBAMMX010000023">
    <property type="protein sequence ID" value="KAK6917507.1"/>
    <property type="molecule type" value="Genomic_DNA"/>
</dbReference>
<dbReference type="Gene3D" id="1.50.10.160">
    <property type="match status" value="1"/>
</dbReference>
<comment type="caution">
    <text evidence="7">The sequence shown here is derived from an EMBL/GenBank/DDBJ whole genome shotgun (WGS) entry which is preliminary data.</text>
</comment>
<dbReference type="InterPro" id="IPR008930">
    <property type="entry name" value="Terpenoid_cyclase/PrenylTrfase"/>
</dbReference>
<evidence type="ECO:0000256" key="2">
    <source>
        <dbReference type="ARBA" id="ARBA00022723"/>
    </source>
</evidence>
<dbReference type="SFLD" id="SFLDG01014">
    <property type="entry name" value="Terpene_Cyclase_Like_1_N-term"/>
    <property type="match status" value="1"/>
</dbReference>
<evidence type="ECO:0000259" key="5">
    <source>
        <dbReference type="Pfam" id="PF01397"/>
    </source>
</evidence>
<dbReference type="InterPro" id="IPR036965">
    <property type="entry name" value="Terpene_synth_N_sf"/>
</dbReference>
<dbReference type="PANTHER" id="PTHR31739">
    <property type="entry name" value="ENT-COPALYL DIPHOSPHATE SYNTHASE, CHLOROPLASTIC"/>
    <property type="match status" value="1"/>
</dbReference>
<gene>
    <name evidence="7" type="ORF">RJ641_018258</name>
</gene>
<evidence type="ECO:0000256" key="1">
    <source>
        <dbReference type="ARBA" id="ARBA00001946"/>
    </source>
</evidence>
<sequence length="845" mass="97326">MESHKASIDFQVNRFKKEIFSNFDLYSSVSPSAYDTAWLAMIPDAYEHEMPMFKSCLDWILDNQKHLGFWGESDENGNPTLDCLPSTLACMVALKKWNIGSTNIDKGLGFMDAYVERLLTMNYEGFPRWFTIVFPAMLDLAMANGLHIVFPEKLEVLVINIFSDRQQIAKEPVHKCQHPPLLSYLETLPMSYDVDHQDILKHLSEDGSLFHSPSATAQAFMLTKNNDCLAYLKSVVQTCPNGVPSIYPVDEELVKLIMVNHIERLGLSEHFNEEIEEILSQIHRNLGVEETWEMPAKLVPSLIYKEALAFRLLRMRGYHISSRRFCWFLQDKDIVMHIERSCIDFLSTMYCVYRATDIIFSGEDELEKARSFSRKILERAISLGSGLDNVVVFPNCQRMIGHELSLPWLARLDHLDHRMWIEANQTTPLWTGKASLYRLLCLNNRKLMQLAMDNYKFRQLIYMKELEQIIRWTKEWGLFNIGFGREKSTYCYFSFAASCSLPYNSDLRKIIAKSATIITVADDFYDMEGSLDELRSLTRAVQRWDGTGLTGAGKTIFDALHEFVRDTAAKHLSQKGSDITKYLQKCWGEIFDSWMKEAEWSKSRATPSTDEYLQKGMISIAAHILALTGSSFLNSSLPNEKLWNDQYHTLTKLLMVTTRLLNDIQSYQKEEEDGKMNMVLLYLKENPEADVKDSIAHIRDFLEAKKKELLEHVFRSGSNDLPASFKHLHLSCFNLFQMFFHSKNRFDSDTEMLHDIAKAIFVPIEVQKPQPLKILPLQPQPKQETLRVTARLNPHETTRIIACPNLHFTQHGSKSFMLKKMLARTVSKSSMGKMFVSPGPSLSFI</sequence>
<dbReference type="Gene3D" id="1.10.600.10">
    <property type="entry name" value="Farnesyl Diphosphate Synthase"/>
    <property type="match status" value="1"/>
</dbReference>
<protein>
    <submittedName>
        <fullName evidence="7">Terpene synthase, metal-binding domain</fullName>
    </submittedName>
</protein>
<accession>A0AAN8YYE6</accession>
<dbReference type="GO" id="GO:0010333">
    <property type="term" value="F:terpene synthase activity"/>
    <property type="evidence" value="ECO:0007669"/>
    <property type="project" value="InterPro"/>
</dbReference>
<dbReference type="Pfam" id="PF03936">
    <property type="entry name" value="Terpene_synth_C"/>
    <property type="match status" value="1"/>
</dbReference>
<feature type="domain" description="Terpene synthase metal-binding" evidence="6">
    <location>
        <begin position="474"/>
        <end position="708"/>
    </location>
</feature>